<evidence type="ECO:0000256" key="1">
    <source>
        <dbReference type="SAM" id="MobiDB-lite"/>
    </source>
</evidence>
<dbReference type="Proteomes" id="UP000247346">
    <property type="component" value="Unassembled WGS sequence"/>
</dbReference>
<dbReference type="AlphaFoldDB" id="A0A2P5Z3X2"/>
<keyword evidence="2" id="KW-0472">Membrane</keyword>
<evidence type="ECO:0000256" key="2">
    <source>
        <dbReference type="SAM" id="Phobius"/>
    </source>
</evidence>
<proteinExistence type="predicted"/>
<sequence length="67" mass="7336">MRHDDRQSAASPPASAPTPQRARDASGTPEASAWWKQLCASRWLRVVVSLLVIALAVAVLLRWYGHG</sequence>
<reference evidence="3 4" key="1">
    <citation type="submission" date="2016-08" db="EMBL/GenBank/DDBJ databases">
        <authorList>
            <person name="Seilhamer J.J."/>
        </authorList>
    </citation>
    <scope>NUCLEOTIDE SEQUENCE [LARGE SCALE GENOMIC DNA]</scope>
    <source>
        <strain evidence="3 4">CFBP4641</strain>
    </source>
</reference>
<name>A0A2P5Z3X2_9XANT</name>
<dbReference type="GeneID" id="93881013"/>
<feature type="region of interest" description="Disordered" evidence="1">
    <location>
        <begin position="1"/>
        <end position="28"/>
    </location>
</feature>
<dbReference type="EMBL" id="MDEK01000008">
    <property type="protein sequence ID" value="PPU82475.1"/>
    <property type="molecule type" value="Genomic_DNA"/>
</dbReference>
<comment type="caution">
    <text evidence="3">The sequence shown here is derived from an EMBL/GenBank/DDBJ whole genome shotgun (WGS) entry which is preliminary data.</text>
</comment>
<evidence type="ECO:0000313" key="4">
    <source>
        <dbReference type="Proteomes" id="UP000247346"/>
    </source>
</evidence>
<accession>A0A2P5Z3X2</accession>
<organism evidence="3 4">
    <name type="scientific">Xanthomonas sacchari</name>
    <dbReference type="NCBI Taxonomy" id="56458"/>
    <lineage>
        <taxon>Bacteria</taxon>
        <taxon>Pseudomonadati</taxon>
        <taxon>Pseudomonadota</taxon>
        <taxon>Gammaproteobacteria</taxon>
        <taxon>Lysobacterales</taxon>
        <taxon>Lysobacteraceae</taxon>
        <taxon>Xanthomonas</taxon>
    </lineage>
</organism>
<evidence type="ECO:0000313" key="3">
    <source>
        <dbReference type="EMBL" id="PPU82475.1"/>
    </source>
</evidence>
<keyword evidence="2" id="KW-0812">Transmembrane</keyword>
<dbReference type="RefSeq" id="WP_010343737.1">
    <property type="nucleotide sequence ID" value="NZ_CP132343.1"/>
</dbReference>
<gene>
    <name evidence="3" type="ORF">XsacCFBP4641_09895</name>
</gene>
<keyword evidence="2" id="KW-1133">Transmembrane helix</keyword>
<protein>
    <submittedName>
        <fullName evidence="3">Uncharacterized protein</fullName>
    </submittedName>
</protein>
<feature type="transmembrane region" description="Helical" evidence="2">
    <location>
        <begin position="43"/>
        <end position="64"/>
    </location>
</feature>